<dbReference type="GeneID" id="15807044"/>
<keyword evidence="2" id="KW-1185">Reference proteome</keyword>
<evidence type="ECO:0000313" key="1">
    <source>
        <dbReference type="EMBL" id="AFZ80380.1"/>
    </source>
</evidence>
<gene>
    <name evidence="1" type="ORF">BEWA_032330</name>
</gene>
<dbReference type="VEuPathDB" id="PiroplasmaDB:BEWA_032330"/>
<dbReference type="Proteomes" id="UP000031512">
    <property type="component" value="Chromosome 1"/>
</dbReference>
<name>L0AXW4_THEEQ</name>
<dbReference type="RefSeq" id="XP_004830046.1">
    <property type="nucleotide sequence ID" value="XM_004829989.1"/>
</dbReference>
<reference evidence="1 2" key="1">
    <citation type="journal article" date="2012" name="BMC Genomics">
        <title>Comparative genomic analysis and phylogenetic position of Theileria equi.</title>
        <authorList>
            <person name="Kappmeyer L.S."/>
            <person name="Thiagarajan M."/>
            <person name="Herndon D.R."/>
            <person name="Ramsay J.D."/>
            <person name="Caler E."/>
            <person name="Djikeng A."/>
            <person name="Gillespie J.J."/>
            <person name="Lau A.O."/>
            <person name="Roalson E.H."/>
            <person name="Silva J.C."/>
            <person name="Silva M.G."/>
            <person name="Suarez C.E."/>
            <person name="Ueti M.W."/>
            <person name="Nene V.M."/>
            <person name="Mealey R.H."/>
            <person name="Knowles D.P."/>
            <person name="Brayton K.A."/>
        </authorList>
    </citation>
    <scope>NUCLEOTIDE SEQUENCE [LARGE SCALE GENOMIC DNA]</scope>
    <source>
        <strain evidence="1 2">WA</strain>
    </source>
</reference>
<organism evidence="1 2">
    <name type="scientific">Theileria equi strain WA</name>
    <dbReference type="NCBI Taxonomy" id="1537102"/>
    <lineage>
        <taxon>Eukaryota</taxon>
        <taxon>Sar</taxon>
        <taxon>Alveolata</taxon>
        <taxon>Apicomplexa</taxon>
        <taxon>Aconoidasida</taxon>
        <taxon>Piroplasmida</taxon>
        <taxon>Theileriidae</taxon>
        <taxon>Theileria</taxon>
    </lineage>
</organism>
<sequence>MARGKTVDVDIYRGYDGDDKIQYFNGRKCYTSNNGKVFISQVFGAGSTNYKQLIHTPEDGKVGTIKSQYYLQFVSQPSNETSLTVFYSKDDIKHETPLIVQFGENNYYITSDSTHWRSTGNIGVDHIKKKLDEQNCKRRGYHVIDISKTGNQPYPCPSSCNTATIAVSPLQRSDYSYYTHTIHGNIGELRENEKEQTGFNLIGRISNAYVYWSQWETKKPLLIYLSDGKWYKRKGLDESIWETVSTNRPGTLSDSTNISKILIEYYSPTVTINVGDGRGLEDRGSTTYKDQGSLGREETINITRHDIKLDEGSTEYTSFVNYVNDRPGFKTREIKHNSNTLDGIKPDYPLYAITAYYFGQDPSDEKKLLLVELKLSGGTTFKYYQKDKNGNNWTELNRGEKGTDRLQNKDLKDKLDALKREHVSDPPASGPSAGAKAGYSTAGVMTPLATAEAVNYTLDTGWSIIRRVLAIFTAVV</sequence>
<protein>
    <submittedName>
        <fullName evidence="1">Uncharacterized protein</fullName>
    </submittedName>
</protein>
<dbReference type="EMBL" id="CP001669">
    <property type="protein sequence ID" value="AFZ80380.1"/>
    <property type="molecule type" value="Genomic_DNA"/>
</dbReference>
<proteinExistence type="predicted"/>
<dbReference type="KEGG" id="beq:BEWA_032330"/>
<dbReference type="AlphaFoldDB" id="L0AXW4"/>
<accession>L0AXW4</accession>
<evidence type="ECO:0000313" key="2">
    <source>
        <dbReference type="Proteomes" id="UP000031512"/>
    </source>
</evidence>